<evidence type="ECO:0000313" key="2">
    <source>
        <dbReference type="EMBL" id="SUY29278.1"/>
    </source>
</evidence>
<feature type="compositionally biased region" description="Low complexity" evidence="1">
    <location>
        <begin position="20"/>
        <end position="35"/>
    </location>
</feature>
<proteinExistence type="predicted"/>
<dbReference type="AlphaFoldDB" id="A0A381IP39"/>
<reference evidence="2 3" key="1">
    <citation type="submission" date="2018-06" db="EMBL/GenBank/DDBJ databases">
        <authorList>
            <consortium name="Pathogen Informatics"/>
            <person name="Doyle S."/>
        </authorList>
    </citation>
    <scope>NUCLEOTIDE SEQUENCE [LARGE SCALE GENOMIC DNA]</scope>
    <source>
        <strain evidence="2 3">NCTC10684</strain>
    </source>
</reference>
<gene>
    <name evidence="2" type="ORF">NCTC10684_05510</name>
</gene>
<protein>
    <submittedName>
        <fullName evidence="2">Uncharacterized protein</fullName>
    </submittedName>
</protein>
<dbReference type="EMBL" id="UFSM01000003">
    <property type="protein sequence ID" value="SUY29278.1"/>
    <property type="molecule type" value="Genomic_DNA"/>
</dbReference>
<feature type="compositionally biased region" description="Polar residues" evidence="1">
    <location>
        <begin position="1"/>
        <end position="11"/>
    </location>
</feature>
<dbReference type="Proteomes" id="UP000254701">
    <property type="component" value="Unassembled WGS sequence"/>
</dbReference>
<feature type="region of interest" description="Disordered" evidence="1">
    <location>
        <begin position="1"/>
        <end position="35"/>
    </location>
</feature>
<name>A0A381IP39_AMIAI</name>
<evidence type="ECO:0000256" key="1">
    <source>
        <dbReference type="SAM" id="MobiDB-lite"/>
    </source>
</evidence>
<accession>A0A381IP39</accession>
<organism evidence="2 3">
    <name type="scientific">Aminobacter aminovorans</name>
    <name type="common">Chelatobacter heintzii</name>
    <dbReference type="NCBI Taxonomy" id="83263"/>
    <lineage>
        <taxon>Bacteria</taxon>
        <taxon>Pseudomonadati</taxon>
        <taxon>Pseudomonadota</taxon>
        <taxon>Alphaproteobacteria</taxon>
        <taxon>Hyphomicrobiales</taxon>
        <taxon>Phyllobacteriaceae</taxon>
        <taxon>Aminobacter</taxon>
    </lineage>
</organism>
<evidence type="ECO:0000313" key="3">
    <source>
        <dbReference type="Proteomes" id="UP000254701"/>
    </source>
</evidence>
<sequence>MSTPFRPNSNYDDPVEFLTPRPADAVPAPAVAGHD</sequence>